<comment type="caution">
    <text evidence="2">The sequence shown here is derived from an EMBL/GenBank/DDBJ whole genome shotgun (WGS) entry which is preliminary data.</text>
</comment>
<keyword evidence="1" id="KW-1133">Transmembrane helix</keyword>
<gene>
    <name evidence="2" type="ORF">ACFQDI_22850</name>
</gene>
<keyword evidence="1" id="KW-0812">Transmembrane</keyword>
<evidence type="ECO:0000313" key="3">
    <source>
        <dbReference type="Proteomes" id="UP001596052"/>
    </source>
</evidence>
<feature type="transmembrane region" description="Helical" evidence="1">
    <location>
        <begin position="46"/>
        <end position="73"/>
    </location>
</feature>
<protein>
    <submittedName>
        <fullName evidence="2">Uncharacterized protein</fullName>
    </submittedName>
</protein>
<dbReference type="EMBL" id="JBHSMQ010000012">
    <property type="protein sequence ID" value="MFC5457726.1"/>
    <property type="molecule type" value="Genomic_DNA"/>
</dbReference>
<organism evidence="2 3">
    <name type="scientific">Prosthecobacter fluviatilis</name>
    <dbReference type="NCBI Taxonomy" id="445931"/>
    <lineage>
        <taxon>Bacteria</taxon>
        <taxon>Pseudomonadati</taxon>
        <taxon>Verrucomicrobiota</taxon>
        <taxon>Verrucomicrobiia</taxon>
        <taxon>Verrucomicrobiales</taxon>
        <taxon>Verrucomicrobiaceae</taxon>
        <taxon>Prosthecobacter</taxon>
    </lineage>
</organism>
<keyword evidence="1" id="KW-0472">Membrane</keyword>
<sequence length="74" mass="8188">MLAMSRMGMLLVLLLVTSVLLYLAIKGIRSGRVRGRGGIYTEEENFVMFWITIGVYFFLAGTMLVGLLVAVFAP</sequence>
<reference evidence="3" key="1">
    <citation type="journal article" date="2019" name="Int. J. Syst. Evol. Microbiol.">
        <title>The Global Catalogue of Microorganisms (GCM) 10K type strain sequencing project: providing services to taxonomists for standard genome sequencing and annotation.</title>
        <authorList>
            <consortium name="The Broad Institute Genomics Platform"/>
            <consortium name="The Broad Institute Genome Sequencing Center for Infectious Disease"/>
            <person name="Wu L."/>
            <person name="Ma J."/>
        </authorList>
    </citation>
    <scope>NUCLEOTIDE SEQUENCE [LARGE SCALE GENOMIC DNA]</scope>
    <source>
        <strain evidence="3">CGMCC 4.1469</strain>
    </source>
</reference>
<evidence type="ECO:0000256" key="1">
    <source>
        <dbReference type="SAM" id="Phobius"/>
    </source>
</evidence>
<proteinExistence type="predicted"/>
<dbReference type="Proteomes" id="UP001596052">
    <property type="component" value="Unassembled WGS sequence"/>
</dbReference>
<evidence type="ECO:0000313" key="2">
    <source>
        <dbReference type="EMBL" id="MFC5457726.1"/>
    </source>
</evidence>
<keyword evidence="3" id="KW-1185">Reference proteome</keyword>
<name>A0ABW0KZ88_9BACT</name>
<dbReference type="RefSeq" id="WP_377171350.1">
    <property type="nucleotide sequence ID" value="NZ_JBHSMQ010000012.1"/>
</dbReference>
<accession>A0ABW0KZ88</accession>